<evidence type="ECO:0000313" key="2">
    <source>
        <dbReference type="Proteomes" id="UP000541470"/>
    </source>
</evidence>
<keyword evidence="2" id="KW-1185">Reference proteome</keyword>
<dbReference type="RefSeq" id="WP_169587095.1">
    <property type="nucleotide sequence ID" value="NZ_JABBGK010000001.1"/>
</dbReference>
<sequence length="126" mass="13787">MTDGDDDPDGSGASARAPAYLPPLSQVIVEKVCELHELADLYDSPELRRMARAGMRQRSGPRPINDDSKLADIAALLADGKAGCFHAAAKTVVRADGKIPVGKRKKVIERLRRKWNKIQKTVHAFV</sequence>
<evidence type="ECO:0000313" key="1">
    <source>
        <dbReference type="EMBL" id="NML73072.1"/>
    </source>
</evidence>
<accession>A0A7Y0AT86</accession>
<reference evidence="1 2" key="1">
    <citation type="submission" date="2020-04" db="EMBL/GenBank/DDBJ databases">
        <title>Rhizobium sp. S-51 isolated from soil.</title>
        <authorList>
            <person name="Dahal R.H."/>
        </authorList>
    </citation>
    <scope>NUCLEOTIDE SEQUENCE [LARGE SCALE GENOMIC DNA]</scope>
    <source>
        <strain evidence="1 2">S-51</strain>
    </source>
</reference>
<protein>
    <submittedName>
        <fullName evidence="1">Uncharacterized protein</fullName>
    </submittedName>
</protein>
<dbReference type="Proteomes" id="UP000541470">
    <property type="component" value="Unassembled WGS sequence"/>
</dbReference>
<comment type="caution">
    <text evidence="1">The sequence shown here is derived from an EMBL/GenBank/DDBJ whole genome shotgun (WGS) entry which is preliminary data.</text>
</comment>
<organism evidence="1 2">
    <name type="scientific">Rhizobium terricola</name>
    <dbReference type="NCBI Taxonomy" id="2728849"/>
    <lineage>
        <taxon>Bacteria</taxon>
        <taxon>Pseudomonadati</taxon>
        <taxon>Pseudomonadota</taxon>
        <taxon>Alphaproteobacteria</taxon>
        <taxon>Hyphomicrobiales</taxon>
        <taxon>Rhizobiaceae</taxon>
        <taxon>Rhizobium/Agrobacterium group</taxon>
        <taxon>Rhizobium</taxon>
    </lineage>
</organism>
<name>A0A7Y0AT86_9HYPH</name>
<dbReference type="AlphaFoldDB" id="A0A7Y0AT86"/>
<proteinExistence type="predicted"/>
<gene>
    <name evidence="1" type="ORF">HHL25_02925</name>
</gene>
<dbReference type="EMBL" id="JABBGK010000001">
    <property type="protein sequence ID" value="NML73072.1"/>
    <property type="molecule type" value="Genomic_DNA"/>
</dbReference>